<dbReference type="EMBL" id="ARYL01000031">
    <property type="protein sequence ID" value="KDA01305.1"/>
    <property type="molecule type" value="Genomic_DNA"/>
</dbReference>
<dbReference type="GO" id="GO:0016747">
    <property type="term" value="F:acyltransferase activity, transferring groups other than amino-acyl groups"/>
    <property type="evidence" value="ECO:0007669"/>
    <property type="project" value="InterPro"/>
</dbReference>
<feature type="domain" description="N-acetyltransferase" evidence="1">
    <location>
        <begin position="117"/>
        <end position="176"/>
    </location>
</feature>
<dbReference type="CDD" id="cd04301">
    <property type="entry name" value="NAT_SF"/>
    <property type="match status" value="1"/>
</dbReference>
<dbReference type="PATRIC" id="fig|1280953.3.peg.3248"/>
<protein>
    <submittedName>
        <fullName evidence="2">Acetyltransferase</fullName>
    </submittedName>
</protein>
<dbReference type="Proteomes" id="UP000024942">
    <property type="component" value="Unassembled WGS sequence"/>
</dbReference>
<accession>A0A059G410</accession>
<evidence type="ECO:0000313" key="2">
    <source>
        <dbReference type="EMBL" id="KDA01305.1"/>
    </source>
</evidence>
<dbReference type="eggNOG" id="COG0456">
    <property type="taxonomic scope" value="Bacteria"/>
</dbReference>
<dbReference type="InterPro" id="IPR016181">
    <property type="entry name" value="Acyl_CoA_acyltransferase"/>
</dbReference>
<dbReference type="SUPFAM" id="SSF55729">
    <property type="entry name" value="Acyl-CoA N-acyltransferases (Nat)"/>
    <property type="match status" value="1"/>
</dbReference>
<evidence type="ECO:0000313" key="3">
    <source>
        <dbReference type="Proteomes" id="UP000024942"/>
    </source>
</evidence>
<organism evidence="2 3">
    <name type="scientific">Hyphomonas oceanitis SCH89</name>
    <dbReference type="NCBI Taxonomy" id="1280953"/>
    <lineage>
        <taxon>Bacteria</taxon>
        <taxon>Pseudomonadati</taxon>
        <taxon>Pseudomonadota</taxon>
        <taxon>Alphaproteobacteria</taxon>
        <taxon>Hyphomonadales</taxon>
        <taxon>Hyphomonadaceae</taxon>
        <taxon>Hyphomonas</taxon>
    </lineage>
</organism>
<reference evidence="2 3" key="1">
    <citation type="journal article" date="2014" name="Antonie Van Leeuwenhoek">
        <title>Hyphomonas beringensis sp. nov. and Hyphomonas chukchiensis sp. nov., isolated from surface seawater of the Bering Sea and Chukchi Sea.</title>
        <authorList>
            <person name="Li C."/>
            <person name="Lai Q."/>
            <person name="Li G."/>
            <person name="Dong C."/>
            <person name="Wang J."/>
            <person name="Liao Y."/>
            <person name="Shao Z."/>
        </authorList>
    </citation>
    <scope>NUCLEOTIDE SEQUENCE [LARGE SCALE GENOMIC DNA]</scope>
    <source>
        <strain evidence="2 3">SCH89</strain>
    </source>
</reference>
<dbReference type="PANTHER" id="PTHR42791">
    <property type="entry name" value="GNAT FAMILY ACETYLTRANSFERASE"/>
    <property type="match status" value="1"/>
</dbReference>
<comment type="caution">
    <text evidence="2">The sequence shown here is derived from an EMBL/GenBank/DDBJ whole genome shotgun (WGS) entry which is preliminary data.</text>
</comment>
<dbReference type="Pfam" id="PF00583">
    <property type="entry name" value="Acetyltransf_1"/>
    <property type="match status" value="1"/>
</dbReference>
<dbReference type="InterPro" id="IPR000182">
    <property type="entry name" value="GNAT_dom"/>
</dbReference>
<dbReference type="RefSeq" id="WP_035540516.1">
    <property type="nucleotide sequence ID" value="NZ_ARYL01000031.1"/>
</dbReference>
<gene>
    <name evidence="2" type="ORF">HOC_16206</name>
</gene>
<keyword evidence="3" id="KW-1185">Reference proteome</keyword>
<dbReference type="AlphaFoldDB" id="A0A059G410"/>
<dbReference type="STRING" id="1280953.HOC_16206"/>
<name>A0A059G410_9PROT</name>
<dbReference type="Gene3D" id="3.40.630.30">
    <property type="match status" value="1"/>
</dbReference>
<dbReference type="OrthoDB" id="7057833at2"/>
<evidence type="ECO:0000259" key="1">
    <source>
        <dbReference type="Pfam" id="PF00583"/>
    </source>
</evidence>
<proteinExistence type="predicted"/>
<keyword evidence="2" id="KW-0808">Transferase</keyword>
<dbReference type="PANTHER" id="PTHR42791:SF1">
    <property type="entry name" value="N-ACETYLTRANSFERASE DOMAIN-CONTAINING PROTEIN"/>
    <property type="match status" value="1"/>
</dbReference>
<dbReference type="InterPro" id="IPR052523">
    <property type="entry name" value="Trichothecene_AcTrans"/>
</dbReference>
<sequence>MQLELPDNVRAATQADWRQLGDITAEAFFDDPVNKWIFGSNRAIKSTFTVLARDIYLKNGLCYLAGDGGATMWSRADANRTPPLMAILSIAAGVARWGSKGAVGRALKAGEVMDANHPHEPHMYLFSIGTRKAARGKGLGKALIRPMLEACDRDSLPAYLENSNPDNTGFYMSHGFDHMKYLEVGPGAPPLQAMWRKPKRNFASQS</sequence>